<dbReference type="Gene3D" id="3.40.980.10">
    <property type="entry name" value="MoaB/Mog-like domain"/>
    <property type="match status" value="1"/>
</dbReference>
<dbReference type="InterPro" id="IPR038987">
    <property type="entry name" value="MoeA-like"/>
</dbReference>
<dbReference type="InterPro" id="IPR036688">
    <property type="entry name" value="MoeA_C_domain_IV_sf"/>
</dbReference>
<evidence type="ECO:0000256" key="2">
    <source>
        <dbReference type="ARBA" id="ARBA00002901"/>
    </source>
</evidence>
<keyword evidence="8 11" id="KW-0460">Magnesium</keyword>
<keyword evidence="5 11" id="KW-0500">Molybdenum</keyword>
<dbReference type="PROSITE" id="PS01079">
    <property type="entry name" value="MOCF_BIOSYNTHESIS_2"/>
    <property type="match status" value="1"/>
</dbReference>
<dbReference type="Pfam" id="PF03453">
    <property type="entry name" value="MoeA_N"/>
    <property type="match status" value="1"/>
</dbReference>
<keyword evidence="7 11" id="KW-0479">Metal-binding</keyword>
<dbReference type="RefSeq" id="WP_093473905.1">
    <property type="nucleotide sequence ID" value="NZ_FOUI01000004.1"/>
</dbReference>
<feature type="domain" description="MoaB/Mog" evidence="12">
    <location>
        <begin position="181"/>
        <end position="318"/>
    </location>
</feature>
<dbReference type="OrthoDB" id="9804758at2"/>
<comment type="catalytic activity">
    <reaction evidence="10">
        <text>adenylyl-molybdopterin + molybdate = Mo-molybdopterin + AMP + H(+)</text>
        <dbReference type="Rhea" id="RHEA:35047"/>
        <dbReference type="ChEBI" id="CHEBI:15378"/>
        <dbReference type="ChEBI" id="CHEBI:36264"/>
        <dbReference type="ChEBI" id="CHEBI:62727"/>
        <dbReference type="ChEBI" id="CHEBI:71302"/>
        <dbReference type="ChEBI" id="CHEBI:456215"/>
        <dbReference type="EC" id="2.10.1.1"/>
    </reaction>
</comment>
<dbReference type="Gene3D" id="2.40.340.10">
    <property type="entry name" value="MoeA, C-terminal, domain IV"/>
    <property type="match status" value="1"/>
</dbReference>
<evidence type="ECO:0000313" key="14">
    <source>
        <dbReference type="Proteomes" id="UP000243629"/>
    </source>
</evidence>
<dbReference type="GO" id="GO:0005829">
    <property type="term" value="C:cytosol"/>
    <property type="evidence" value="ECO:0007669"/>
    <property type="project" value="TreeGrafter"/>
</dbReference>
<dbReference type="UniPathway" id="UPA00344"/>
<evidence type="ECO:0000259" key="12">
    <source>
        <dbReference type="SMART" id="SM00852"/>
    </source>
</evidence>
<keyword evidence="9 11" id="KW-0501">Molybdenum cofactor biosynthesis</keyword>
<gene>
    <name evidence="13" type="ORF">SAMN05216217_10492</name>
</gene>
<evidence type="ECO:0000256" key="7">
    <source>
        <dbReference type="ARBA" id="ARBA00022723"/>
    </source>
</evidence>
<dbReference type="GO" id="GO:0061599">
    <property type="term" value="F:molybdopterin molybdotransferase activity"/>
    <property type="evidence" value="ECO:0007669"/>
    <property type="project" value="UniProtKB-UniRule"/>
</dbReference>
<evidence type="ECO:0000256" key="10">
    <source>
        <dbReference type="ARBA" id="ARBA00047317"/>
    </source>
</evidence>
<dbReference type="InterPro" id="IPR036425">
    <property type="entry name" value="MoaB/Mog-like_dom_sf"/>
</dbReference>
<dbReference type="NCBIfam" id="TIGR00177">
    <property type="entry name" value="molyb_syn"/>
    <property type="match status" value="1"/>
</dbReference>
<evidence type="ECO:0000256" key="8">
    <source>
        <dbReference type="ARBA" id="ARBA00022842"/>
    </source>
</evidence>
<comment type="similarity">
    <text evidence="4 11">Belongs to the MoeA family.</text>
</comment>
<dbReference type="SUPFAM" id="SSF63882">
    <property type="entry name" value="MoeA N-terminal region -like"/>
    <property type="match status" value="1"/>
</dbReference>
<dbReference type="GO" id="GO:0046872">
    <property type="term" value="F:metal ion binding"/>
    <property type="evidence" value="ECO:0007669"/>
    <property type="project" value="UniProtKB-UniRule"/>
</dbReference>
<sequence length="402" mass="42436">MSLLPVEQALQQVLQHAAEQPALTSERVTLAEALGRVLANPVISAHDVPPWDNSAMDGYALNSSDLPQALQHGLPVSQRITAGMAPQPLQPGTCARIFTGAPIPAGADTVEMQENVELLECGLAKLAKPLKAGANVRPQGQDIRLGDQLFAGGARLRAQDLGVIASAGVTEVNCVRRLRVAVVSTGDELVEPGLPLAAGQIYNSNRYTLQGLLQGLDVEISDAGILPDEPEQTRHELLRLAANADLIISSGGVSVGEADFLGQILREQGQLTLWKLAIKPGKPFTLARVGETPVIGLPGNPAAVLVTFLLLVRPWLLRRQGVQDCAPLSLPVASGFAWERAGNRDEYLRARLEQGRLVLAGNQSSGVLSSASAASGLLLIPAGQTVEPGQLLEFLPFNGLLD</sequence>
<dbReference type="SMART" id="SM00852">
    <property type="entry name" value="MoCF_biosynth"/>
    <property type="match status" value="1"/>
</dbReference>
<dbReference type="PANTHER" id="PTHR10192:SF5">
    <property type="entry name" value="GEPHYRIN"/>
    <property type="match status" value="1"/>
</dbReference>
<proteinExistence type="inferred from homology"/>
<dbReference type="Proteomes" id="UP000243629">
    <property type="component" value="Unassembled WGS sequence"/>
</dbReference>
<dbReference type="SUPFAM" id="SSF63867">
    <property type="entry name" value="MoeA C-terminal domain-like"/>
    <property type="match status" value="1"/>
</dbReference>
<evidence type="ECO:0000256" key="3">
    <source>
        <dbReference type="ARBA" id="ARBA00005046"/>
    </source>
</evidence>
<dbReference type="InterPro" id="IPR005110">
    <property type="entry name" value="MoeA_linker/N"/>
</dbReference>
<comment type="pathway">
    <text evidence="3 11">Cofactor biosynthesis; molybdopterin biosynthesis.</text>
</comment>
<dbReference type="Pfam" id="PF03454">
    <property type="entry name" value="MoeA_C"/>
    <property type="match status" value="1"/>
</dbReference>
<accession>A0A1I4QDL8</accession>
<keyword evidence="6 11" id="KW-0808">Transferase</keyword>
<dbReference type="STRING" id="1720063.SAMN05216217_10492"/>
<dbReference type="Pfam" id="PF00994">
    <property type="entry name" value="MoCF_biosynth"/>
    <property type="match status" value="1"/>
</dbReference>
<comment type="cofactor">
    <cofactor evidence="1 11">
        <name>Mg(2+)</name>
        <dbReference type="ChEBI" id="CHEBI:18420"/>
    </cofactor>
</comment>
<evidence type="ECO:0000313" key="13">
    <source>
        <dbReference type="EMBL" id="SFM37835.1"/>
    </source>
</evidence>
<evidence type="ECO:0000256" key="6">
    <source>
        <dbReference type="ARBA" id="ARBA00022679"/>
    </source>
</evidence>
<name>A0A1I4QDL8_9GAMM</name>
<dbReference type="FunFam" id="3.40.980.10:FF:000004">
    <property type="entry name" value="Molybdopterin molybdenumtransferase"/>
    <property type="match status" value="1"/>
</dbReference>
<dbReference type="SUPFAM" id="SSF53218">
    <property type="entry name" value="Molybdenum cofactor biosynthesis proteins"/>
    <property type="match status" value="1"/>
</dbReference>
<evidence type="ECO:0000256" key="1">
    <source>
        <dbReference type="ARBA" id="ARBA00001946"/>
    </source>
</evidence>
<dbReference type="GO" id="GO:0006777">
    <property type="term" value="P:Mo-molybdopterin cofactor biosynthetic process"/>
    <property type="evidence" value="ECO:0007669"/>
    <property type="project" value="UniProtKB-UniRule"/>
</dbReference>
<dbReference type="NCBIfam" id="NF045515">
    <property type="entry name" value="Glp_gephyrin"/>
    <property type="match status" value="1"/>
</dbReference>
<organism evidence="13 14">
    <name type="scientific">Halopseudomonas yangmingensis</name>
    <dbReference type="NCBI Taxonomy" id="1720063"/>
    <lineage>
        <taxon>Bacteria</taxon>
        <taxon>Pseudomonadati</taxon>
        <taxon>Pseudomonadota</taxon>
        <taxon>Gammaproteobacteria</taxon>
        <taxon>Pseudomonadales</taxon>
        <taxon>Pseudomonadaceae</taxon>
        <taxon>Halopseudomonas</taxon>
    </lineage>
</organism>
<dbReference type="PANTHER" id="PTHR10192">
    <property type="entry name" value="MOLYBDOPTERIN BIOSYNTHESIS PROTEIN"/>
    <property type="match status" value="1"/>
</dbReference>
<dbReference type="InterPro" id="IPR036135">
    <property type="entry name" value="MoeA_linker/N_sf"/>
</dbReference>
<dbReference type="InterPro" id="IPR001453">
    <property type="entry name" value="MoaB/Mog_dom"/>
</dbReference>
<dbReference type="EC" id="2.10.1.1" evidence="11"/>
<dbReference type="EMBL" id="FOUI01000004">
    <property type="protein sequence ID" value="SFM37835.1"/>
    <property type="molecule type" value="Genomic_DNA"/>
</dbReference>
<keyword evidence="14" id="KW-1185">Reference proteome</keyword>
<dbReference type="Gene3D" id="2.170.190.11">
    <property type="entry name" value="Molybdopterin biosynthesis moea protein, domain 3"/>
    <property type="match status" value="1"/>
</dbReference>
<dbReference type="InterPro" id="IPR008284">
    <property type="entry name" value="MoCF_biosynth_CS"/>
</dbReference>
<reference evidence="14" key="1">
    <citation type="submission" date="2016-10" db="EMBL/GenBank/DDBJ databases">
        <authorList>
            <person name="Varghese N."/>
            <person name="Submissions S."/>
        </authorList>
    </citation>
    <scope>NUCLEOTIDE SEQUENCE [LARGE SCALE GENOMIC DNA]</scope>
    <source>
        <strain evidence="14">DSM 24213</strain>
    </source>
</reference>
<evidence type="ECO:0000256" key="11">
    <source>
        <dbReference type="RuleBase" id="RU365090"/>
    </source>
</evidence>
<dbReference type="InterPro" id="IPR005111">
    <property type="entry name" value="MoeA_C_domain_IV"/>
</dbReference>
<comment type="function">
    <text evidence="2 11">Catalyzes the insertion of molybdate into adenylated molybdopterin with the concomitant release of AMP.</text>
</comment>
<dbReference type="AlphaFoldDB" id="A0A1I4QDL8"/>
<protein>
    <recommendedName>
        <fullName evidence="11">Molybdopterin molybdenumtransferase</fullName>
        <ecNumber evidence="11">2.10.1.1</ecNumber>
    </recommendedName>
</protein>
<evidence type="ECO:0000256" key="5">
    <source>
        <dbReference type="ARBA" id="ARBA00022505"/>
    </source>
</evidence>
<dbReference type="Gene3D" id="3.90.105.10">
    <property type="entry name" value="Molybdopterin biosynthesis moea protein, domain 2"/>
    <property type="match status" value="1"/>
</dbReference>
<dbReference type="CDD" id="cd00887">
    <property type="entry name" value="MoeA"/>
    <property type="match status" value="1"/>
</dbReference>
<evidence type="ECO:0000256" key="9">
    <source>
        <dbReference type="ARBA" id="ARBA00023150"/>
    </source>
</evidence>
<evidence type="ECO:0000256" key="4">
    <source>
        <dbReference type="ARBA" id="ARBA00010763"/>
    </source>
</evidence>